<proteinExistence type="predicted"/>
<evidence type="ECO:0000256" key="2">
    <source>
        <dbReference type="SAM" id="Phobius"/>
    </source>
</evidence>
<keyword evidence="2" id="KW-0812">Transmembrane</keyword>
<evidence type="ECO:0000313" key="3">
    <source>
        <dbReference type="EMBL" id="KAJ9661851.1"/>
    </source>
</evidence>
<feature type="transmembrane region" description="Helical" evidence="2">
    <location>
        <begin position="156"/>
        <end position="174"/>
    </location>
</feature>
<feature type="region of interest" description="Disordered" evidence="1">
    <location>
        <begin position="1"/>
        <end position="25"/>
    </location>
</feature>
<evidence type="ECO:0000256" key="1">
    <source>
        <dbReference type="SAM" id="MobiDB-lite"/>
    </source>
</evidence>
<reference evidence="3" key="1">
    <citation type="submission" date="2022-10" db="EMBL/GenBank/DDBJ databases">
        <title>Culturing micro-colonial fungi from biological soil crusts in the Mojave desert and describing Neophaeococcomyces mojavensis, and introducing the new genera and species Taxawa tesnikishii.</title>
        <authorList>
            <person name="Kurbessoian T."/>
            <person name="Stajich J.E."/>
        </authorList>
    </citation>
    <scope>NUCLEOTIDE SEQUENCE</scope>
    <source>
        <strain evidence="3">TK_1</strain>
    </source>
</reference>
<dbReference type="Proteomes" id="UP001172684">
    <property type="component" value="Unassembled WGS sequence"/>
</dbReference>
<dbReference type="EMBL" id="JAPDRL010000054">
    <property type="protein sequence ID" value="KAJ9661851.1"/>
    <property type="molecule type" value="Genomic_DNA"/>
</dbReference>
<gene>
    <name evidence="3" type="ORF">H2201_006331</name>
</gene>
<protein>
    <recommendedName>
        <fullName evidence="5">ER membrane protein complex subunit 6</fullName>
    </recommendedName>
</protein>
<feature type="compositionally biased region" description="Acidic residues" evidence="1">
    <location>
        <begin position="16"/>
        <end position="25"/>
    </location>
</feature>
<keyword evidence="2" id="KW-0472">Membrane</keyword>
<keyword evidence="2" id="KW-1133">Transmembrane helix</keyword>
<comment type="caution">
    <text evidence="3">The sequence shown here is derived from an EMBL/GenBank/DDBJ whole genome shotgun (WGS) entry which is preliminary data.</text>
</comment>
<evidence type="ECO:0000313" key="4">
    <source>
        <dbReference type="Proteomes" id="UP001172684"/>
    </source>
</evidence>
<organism evidence="3 4">
    <name type="scientific">Coniosporium apollinis</name>
    <dbReference type="NCBI Taxonomy" id="61459"/>
    <lineage>
        <taxon>Eukaryota</taxon>
        <taxon>Fungi</taxon>
        <taxon>Dikarya</taxon>
        <taxon>Ascomycota</taxon>
        <taxon>Pezizomycotina</taxon>
        <taxon>Dothideomycetes</taxon>
        <taxon>Dothideomycetes incertae sedis</taxon>
        <taxon>Coniosporium</taxon>
    </lineage>
</organism>
<feature type="transmembrane region" description="Helical" evidence="2">
    <location>
        <begin position="75"/>
        <end position="96"/>
    </location>
</feature>
<evidence type="ECO:0008006" key="5">
    <source>
        <dbReference type="Google" id="ProtNLM"/>
    </source>
</evidence>
<feature type="transmembrane region" description="Helical" evidence="2">
    <location>
        <begin position="47"/>
        <end position="68"/>
    </location>
</feature>
<feature type="compositionally biased region" description="Basic residues" evidence="1">
    <location>
        <begin position="1"/>
        <end position="10"/>
    </location>
</feature>
<name>A0ABQ9NSF9_9PEZI</name>
<sequence>MATTRLRKTFHYPADSDTDEPPEGIDEQEQEQLISTLATQDAAKTALYTKAFLSLPLLAALVFLPSLLRPISFTAFLTALLSLTSLGCTAYVLYYLPLPPSSEAQGEGRAVRGSSGLRSAIDDKGPVERYLVYLNGGLCGILALGEWMGREKVGGWRWLPAVTFVLVLIARVLLRPVDVGGLEGLKYRYKGA</sequence>
<keyword evidence="4" id="KW-1185">Reference proteome</keyword>
<accession>A0ABQ9NSF9</accession>